<dbReference type="eggNOG" id="COG2202">
    <property type="taxonomic scope" value="Bacteria"/>
</dbReference>
<dbReference type="PANTHER" id="PTHR44591">
    <property type="entry name" value="STRESS RESPONSE REGULATOR PROTEIN 1"/>
    <property type="match status" value="1"/>
</dbReference>
<dbReference type="InterPro" id="IPR001610">
    <property type="entry name" value="PAC"/>
</dbReference>
<dbReference type="InterPro" id="IPR013655">
    <property type="entry name" value="PAS_fold_3"/>
</dbReference>
<evidence type="ECO:0000313" key="8">
    <source>
        <dbReference type="EMBL" id="ACT18405.1"/>
    </source>
</evidence>
<dbReference type="InterPro" id="IPR050595">
    <property type="entry name" value="Bact_response_regulator"/>
</dbReference>
<dbReference type="InterPro" id="IPR001789">
    <property type="entry name" value="Sig_transdc_resp-reg_receiver"/>
</dbReference>
<keyword evidence="4" id="KW-0175">Coiled coil</keyword>
<dbReference type="Gene3D" id="3.40.50.2300">
    <property type="match status" value="1"/>
</dbReference>
<dbReference type="STRING" id="443144.GM21_2357"/>
<sequence length="381" mass="43901">MNLANVTEMSDKRGICILVVEDSAIQAEMLKRMLVREGYTVKVARNGAEALVRMQELPPALVLSDVVMPVMDGYEMCRAIKDTDRLRRIPVVLLTQLYESEEIMRGLQSGADAYMLKAVSEELILAKVKSLAENSFQYASFDYQGTLYDSSSERAQTLSFLMSTYESAIWQSQELTRAQGELRSLTELMDVKVTERTKSLADQLEERKHFEEELRRSGEKFKYLFAKSVMPKVITLPNGRMEANTAFSEMLGYSREELEQRSWQEITHPEEIRRYQGAMDDLMAGRGDSTCLTSRYLHRNGRTVWVHVGLALRLNEKGELLYFFSDINDITQKQKAEKELVMYREHLEELVTMRTAELEDILIKQNAELEEANRKLKSVKQ</sequence>
<evidence type="ECO:0000259" key="7">
    <source>
        <dbReference type="PROSITE" id="PS50113"/>
    </source>
</evidence>
<dbReference type="PROSITE" id="PS50113">
    <property type="entry name" value="PAC"/>
    <property type="match status" value="1"/>
</dbReference>
<dbReference type="PROSITE" id="PS50110">
    <property type="entry name" value="RESPONSE_REGULATORY"/>
    <property type="match status" value="1"/>
</dbReference>
<dbReference type="SUPFAM" id="SSF55785">
    <property type="entry name" value="PYP-like sensor domain (PAS domain)"/>
    <property type="match status" value="1"/>
</dbReference>
<name>C6DZ97_GEOSM</name>
<evidence type="ECO:0000259" key="5">
    <source>
        <dbReference type="PROSITE" id="PS50110"/>
    </source>
</evidence>
<dbReference type="SMART" id="SM00086">
    <property type="entry name" value="PAC"/>
    <property type="match status" value="1"/>
</dbReference>
<dbReference type="Gene3D" id="3.30.450.20">
    <property type="entry name" value="PAS domain"/>
    <property type="match status" value="1"/>
</dbReference>
<dbReference type="SMART" id="SM00091">
    <property type="entry name" value="PAS"/>
    <property type="match status" value="1"/>
</dbReference>
<feature type="modified residue" description="4-aspartylphosphate" evidence="3">
    <location>
        <position position="65"/>
    </location>
</feature>
<dbReference type="KEGG" id="gem:GM21_2357"/>
<feature type="domain" description="PAS" evidence="6">
    <location>
        <begin position="244"/>
        <end position="286"/>
    </location>
</feature>
<feature type="domain" description="Response regulatory" evidence="5">
    <location>
        <begin position="16"/>
        <end position="132"/>
    </location>
</feature>
<dbReference type="AlphaFoldDB" id="C6DZ97"/>
<dbReference type="Pfam" id="PF08447">
    <property type="entry name" value="PAS_3"/>
    <property type="match status" value="1"/>
</dbReference>
<gene>
    <name evidence="8" type="ordered locus">GM21_2357</name>
</gene>
<dbReference type="PROSITE" id="PS50112">
    <property type="entry name" value="PAS"/>
    <property type="match status" value="1"/>
</dbReference>
<evidence type="ECO:0000259" key="6">
    <source>
        <dbReference type="PROSITE" id="PS50112"/>
    </source>
</evidence>
<proteinExistence type="predicted"/>
<dbReference type="eggNOG" id="COG0745">
    <property type="taxonomic scope" value="Bacteria"/>
</dbReference>
<keyword evidence="2" id="KW-0902">Two-component regulatory system</keyword>
<reference evidence="8" key="1">
    <citation type="submission" date="2009-07" db="EMBL/GenBank/DDBJ databases">
        <title>Complete sequence of Geobacter sp. M21.</title>
        <authorList>
            <consortium name="US DOE Joint Genome Institute"/>
            <person name="Lucas S."/>
            <person name="Copeland A."/>
            <person name="Lapidus A."/>
            <person name="Glavina del Rio T."/>
            <person name="Dalin E."/>
            <person name="Tice H."/>
            <person name="Bruce D."/>
            <person name="Goodwin L."/>
            <person name="Pitluck S."/>
            <person name="Saunders E."/>
            <person name="Brettin T."/>
            <person name="Detter J.C."/>
            <person name="Han C."/>
            <person name="Larimer F."/>
            <person name="Land M."/>
            <person name="Hauser L."/>
            <person name="Kyrpides N."/>
            <person name="Ovchinnikova G."/>
            <person name="Lovley D."/>
        </authorList>
    </citation>
    <scope>NUCLEOTIDE SEQUENCE [LARGE SCALE GENOMIC DNA]</scope>
    <source>
        <strain evidence="8">M21</strain>
    </source>
</reference>
<dbReference type="EMBL" id="CP001661">
    <property type="protein sequence ID" value="ACT18405.1"/>
    <property type="molecule type" value="Genomic_DNA"/>
</dbReference>
<dbReference type="PANTHER" id="PTHR44591:SF14">
    <property type="entry name" value="PROTEIN PILG"/>
    <property type="match status" value="1"/>
</dbReference>
<dbReference type="SMART" id="SM00448">
    <property type="entry name" value="REC"/>
    <property type="match status" value="1"/>
</dbReference>
<dbReference type="NCBIfam" id="TIGR00229">
    <property type="entry name" value="sensory_box"/>
    <property type="match status" value="1"/>
</dbReference>
<dbReference type="Pfam" id="PF00072">
    <property type="entry name" value="Response_reg"/>
    <property type="match status" value="1"/>
</dbReference>
<dbReference type="GO" id="GO:0000160">
    <property type="term" value="P:phosphorelay signal transduction system"/>
    <property type="evidence" value="ECO:0007669"/>
    <property type="project" value="UniProtKB-KW"/>
</dbReference>
<feature type="coiled-coil region" evidence="4">
    <location>
        <begin position="333"/>
        <end position="375"/>
    </location>
</feature>
<dbReference type="InterPro" id="IPR011006">
    <property type="entry name" value="CheY-like_superfamily"/>
</dbReference>
<organism evidence="8">
    <name type="scientific">Geobacter sp. (strain M21)</name>
    <dbReference type="NCBI Taxonomy" id="443144"/>
    <lineage>
        <taxon>Bacteria</taxon>
        <taxon>Pseudomonadati</taxon>
        <taxon>Thermodesulfobacteriota</taxon>
        <taxon>Desulfuromonadia</taxon>
        <taxon>Geobacterales</taxon>
        <taxon>Geobacteraceae</taxon>
        <taxon>Geobacter</taxon>
    </lineage>
</organism>
<dbReference type="InterPro" id="IPR000014">
    <property type="entry name" value="PAS"/>
</dbReference>
<dbReference type="SUPFAM" id="SSF52172">
    <property type="entry name" value="CheY-like"/>
    <property type="match status" value="1"/>
</dbReference>
<evidence type="ECO:0000256" key="1">
    <source>
        <dbReference type="ARBA" id="ARBA00022553"/>
    </source>
</evidence>
<keyword evidence="1 3" id="KW-0597">Phosphoprotein</keyword>
<dbReference type="CDD" id="cd00130">
    <property type="entry name" value="PAS"/>
    <property type="match status" value="1"/>
</dbReference>
<protein>
    <submittedName>
        <fullName evidence="8">Putative PAS/PAC sensor protein</fullName>
    </submittedName>
</protein>
<feature type="domain" description="PAC" evidence="7">
    <location>
        <begin position="290"/>
        <end position="342"/>
    </location>
</feature>
<dbReference type="OrthoDB" id="9777298at2"/>
<evidence type="ECO:0000256" key="2">
    <source>
        <dbReference type="ARBA" id="ARBA00023012"/>
    </source>
</evidence>
<accession>C6DZ97</accession>
<dbReference type="HOGENOM" id="CLU_725141_0_0_7"/>
<evidence type="ECO:0000256" key="4">
    <source>
        <dbReference type="SAM" id="Coils"/>
    </source>
</evidence>
<dbReference type="InterPro" id="IPR035965">
    <property type="entry name" value="PAS-like_dom_sf"/>
</dbReference>
<evidence type="ECO:0000256" key="3">
    <source>
        <dbReference type="PROSITE-ProRule" id="PRU00169"/>
    </source>
</evidence>
<dbReference type="InterPro" id="IPR000700">
    <property type="entry name" value="PAS-assoc_C"/>
</dbReference>